<evidence type="ECO:0000256" key="4">
    <source>
        <dbReference type="ARBA" id="ARBA00022692"/>
    </source>
</evidence>
<feature type="transmembrane region" description="Helical" evidence="7">
    <location>
        <begin position="410"/>
        <end position="427"/>
    </location>
</feature>
<evidence type="ECO:0000256" key="7">
    <source>
        <dbReference type="SAM" id="Phobius"/>
    </source>
</evidence>
<dbReference type="EMBL" id="CACRYJ010000036">
    <property type="protein sequence ID" value="VZO37754.1"/>
    <property type="molecule type" value="Genomic_DNA"/>
</dbReference>
<feature type="transmembrane region" description="Helical" evidence="7">
    <location>
        <begin position="207"/>
        <end position="227"/>
    </location>
</feature>
<evidence type="ECO:0000313" key="10">
    <source>
        <dbReference type="Proteomes" id="UP000419743"/>
    </source>
</evidence>
<dbReference type="InterPro" id="IPR011701">
    <property type="entry name" value="MFS"/>
</dbReference>
<keyword evidence="4 7" id="KW-0812">Transmembrane</keyword>
<dbReference type="AlphaFoldDB" id="A0A7M4DKR3"/>
<dbReference type="PANTHER" id="PTHR42718:SF46">
    <property type="entry name" value="BLR6921 PROTEIN"/>
    <property type="match status" value="1"/>
</dbReference>
<feature type="transmembrane region" description="Helical" evidence="7">
    <location>
        <begin position="87"/>
        <end position="105"/>
    </location>
</feature>
<feature type="transmembrane region" description="Helical" evidence="7">
    <location>
        <begin position="233"/>
        <end position="254"/>
    </location>
</feature>
<feature type="transmembrane region" description="Helical" evidence="7">
    <location>
        <begin position="175"/>
        <end position="195"/>
    </location>
</feature>
<accession>A0A7M4DKR3</accession>
<evidence type="ECO:0000256" key="2">
    <source>
        <dbReference type="ARBA" id="ARBA00022448"/>
    </source>
</evidence>
<feature type="transmembrane region" description="Helical" evidence="7">
    <location>
        <begin position="342"/>
        <end position="360"/>
    </location>
</feature>
<feature type="transmembrane region" description="Helical" evidence="7">
    <location>
        <begin position="56"/>
        <end position="75"/>
    </location>
</feature>
<feature type="transmembrane region" description="Helical" evidence="7">
    <location>
        <begin position="439"/>
        <end position="459"/>
    </location>
</feature>
<evidence type="ECO:0000259" key="8">
    <source>
        <dbReference type="PROSITE" id="PS50850"/>
    </source>
</evidence>
<dbReference type="PROSITE" id="PS50850">
    <property type="entry name" value="MFS"/>
    <property type="match status" value="1"/>
</dbReference>
<comment type="caution">
    <text evidence="9">The sequence shown here is derived from an EMBL/GenBank/DDBJ whole genome shotgun (WGS) entry which is preliminary data.</text>
</comment>
<evidence type="ECO:0000313" key="9">
    <source>
        <dbReference type="EMBL" id="VZO37754.1"/>
    </source>
</evidence>
<sequence>MSTTRATAQTATVPHPKRWIALALLGTAQFMLILDVTVVAIALPQMGTDLGLSRGVLTWVVAAYTVTFGSLMLLGGRGADLFGAKPIVYGGLVTFVAGSLAAGLAQSAPMLLSGRVAQGLGAAMLSPAALSVVVRLFSGDERNRALGIWSALGGGGAAVGVLLGGLITAGPGWPWVFFINAPVGAVVLVGLLRVLPPLRPAAPARAGLDVLGAVLVAGATGLAIFSLTSAGELGWATARTIIPAGAAVALYLLFGWRQKTAASPLMDLDLLGRRSVAAGVFVILIATALMVAVFFLGTFYFQRSAGHGPLVTGLLFLPVALATMTGANLGGRLIAQVGARRLGACGMLVAGAGLLVPALWSTTAATTIGVTFGAFGIGTLFVVASATALGQVAPQEAGVASALLSTFHEFGASLGVATVSSIAALSLDGGGDAGFRQAFIAAAIAAVAAAAISAVVIPARRKAP</sequence>
<dbReference type="RefSeq" id="WP_156741454.1">
    <property type="nucleotide sequence ID" value="NZ_CACRYJ010000036.1"/>
</dbReference>
<reference evidence="9 10" key="1">
    <citation type="submission" date="2019-11" db="EMBL/GenBank/DDBJ databases">
        <authorList>
            <person name="Criscuolo A."/>
        </authorList>
    </citation>
    <scope>NUCLEOTIDE SEQUENCE [LARGE SCALE GENOMIC DNA]</scope>
    <source>
        <strain evidence="9">CIP111667</strain>
    </source>
</reference>
<keyword evidence="3" id="KW-1003">Cell membrane</keyword>
<feature type="transmembrane region" description="Helical" evidence="7">
    <location>
        <begin position="366"/>
        <end position="389"/>
    </location>
</feature>
<dbReference type="Gene3D" id="1.20.1250.20">
    <property type="entry name" value="MFS general substrate transporter like domains"/>
    <property type="match status" value="1"/>
</dbReference>
<comment type="subcellular location">
    <subcellularLocation>
        <location evidence="1">Cell membrane</location>
        <topology evidence="1">Multi-pass membrane protein</topology>
    </subcellularLocation>
</comment>
<evidence type="ECO:0000256" key="1">
    <source>
        <dbReference type="ARBA" id="ARBA00004651"/>
    </source>
</evidence>
<evidence type="ECO:0000256" key="6">
    <source>
        <dbReference type="ARBA" id="ARBA00023136"/>
    </source>
</evidence>
<dbReference type="CDD" id="cd17321">
    <property type="entry name" value="MFS_MMR_MDR_like"/>
    <property type="match status" value="1"/>
</dbReference>
<name>A0A7M4DKR3_9MICO</name>
<gene>
    <name evidence="9" type="primary">stp_3</name>
    <name evidence="9" type="ORF">HALOF300_02727</name>
</gene>
<feature type="transmembrane region" description="Helical" evidence="7">
    <location>
        <begin position="20"/>
        <end position="44"/>
    </location>
</feature>
<evidence type="ECO:0000256" key="3">
    <source>
        <dbReference type="ARBA" id="ARBA00022475"/>
    </source>
</evidence>
<organism evidence="9 10">
    <name type="scientific">Occultella aeris</name>
    <dbReference type="NCBI Taxonomy" id="2761496"/>
    <lineage>
        <taxon>Bacteria</taxon>
        <taxon>Bacillati</taxon>
        <taxon>Actinomycetota</taxon>
        <taxon>Actinomycetes</taxon>
        <taxon>Micrococcales</taxon>
        <taxon>Ruaniaceae</taxon>
        <taxon>Occultella</taxon>
    </lineage>
</organism>
<dbReference type="GO" id="GO:0005886">
    <property type="term" value="C:plasma membrane"/>
    <property type="evidence" value="ECO:0007669"/>
    <property type="project" value="UniProtKB-SubCell"/>
</dbReference>
<proteinExistence type="predicted"/>
<dbReference type="InterPro" id="IPR036259">
    <property type="entry name" value="MFS_trans_sf"/>
</dbReference>
<feature type="transmembrane region" description="Helical" evidence="7">
    <location>
        <begin position="117"/>
        <end position="137"/>
    </location>
</feature>
<keyword evidence="10" id="KW-1185">Reference proteome</keyword>
<dbReference type="Gene3D" id="1.20.1720.10">
    <property type="entry name" value="Multidrug resistance protein D"/>
    <property type="match status" value="1"/>
</dbReference>
<dbReference type="Pfam" id="PF07690">
    <property type="entry name" value="MFS_1"/>
    <property type="match status" value="1"/>
</dbReference>
<evidence type="ECO:0000256" key="5">
    <source>
        <dbReference type="ARBA" id="ARBA00022989"/>
    </source>
</evidence>
<feature type="transmembrane region" description="Helical" evidence="7">
    <location>
        <begin position="307"/>
        <end position="330"/>
    </location>
</feature>
<protein>
    <submittedName>
        <fullName evidence="9">Multidrug resistance protein stp</fullName>
    </submittedName>
</protein>
<dbReference type="GO" id="GO:0022857">
    <property type="term" value="F:transmembrane transporter activity"/>
    <property type="evidence" value="ECO:0007669"/>
    <property type="project" value="InterPro"/>
</dbReference>
<keyword evidence="5 7" id="KW-1133">Transmembrane helix</keyword>
<feature type="transmembrane region" description="Helical" evidence="7">
    <location>
        <begin position="275"/>
        <end position="301"/>
    </location>
</feature>
<dbReference type="PANTHER" id="PTHR42718">
    <property type="entry name" value="MAJOR FACILITATOR SUPERFAMILY MULTIDRUG TRANSPORTER MFSC"/>
    <property type="match status" value="1"/>
</dbReference>
<feature type="domain" description="Major facilitator superfamily (MFS) profile" evidence="8">
    <location>
        <begin position="21"/>
        <end position="461"/>
    </location>
</feature>
<dbReference type="Proteomes" id="UP000419743">
    <property type="component" value="Unassembled WGS sequence"/>
</dbReference>
<dbReference type="SUPFAM" id="SSF103473">
    <property type="entry name" value="MFS general substrate transporter"/>
    <property type="match status" value="1"/>
</dbReference>
<keyword evidence="6 7" id="KW-0472">Membrane</keyword>
<dbReference type="InterPro" id="IPR020846">
    <property type="entry name" value="MFS_dom"/>
</dbReference>
<feature type="transmembrane region" description="Helical" evidence="7">
    <location>
        <begin position="149"/>
        <end position="169"/>
    </location>
</feature>
<dbReference type="PRINTS" id="PR01036">
    <property type="entry name" value="TCRTETB"/>
</dbReference>
<keyword evidence="2" id="KW-0813">Transport</keyword>